<organism evidence="1 2">
    <name type="scientific">Saitozyma podzolica</name>
    <dbReference type="NCBI Taxonomy" id="1890683"/>
    <lineage>
        <taxon>Eukaryota</taxon>
        <taxon>Fungi</taxon>
        <taxon>Dikarya</taxon>
        <taxon>Basidiomycota</taxon>
        <taxon>Agaricomycotina</taxon>
        <taxon>Tremellomycetes</taxon>
        <taxon>Tremellales</taxon>
        <taxon>Trimorphomycetaceae</taxon>
        <taxon>Saitozyma</taxon>
    </lineage>
</organism>
<dbReference type="AlphaFoldDB" id="A0A427XPI4"/>
<reference evidence="1 2" key="1">
    <citation type="submission" date="2018-11" db="EMBL/GenBank/DDBJ databases">
        <title>Genome sequence of Saitozyma podzolica DSM 27192.</title>
        <authorList>
            <person name="Aliyu H."/>
            <person name="Gorte O."/>
            <person name="Ochsenreither K."/>
        </authorList>
    </citation>
    <scope>NUCLEOTIDE SEQUENCE [LARGE SCALE GENOMIC DNA]</scope>
    <source>
        <strain evidence="1 2">DSM 27192</strain>
    </source>
</reference>
<sequence>MPAARTKSAKIRVVKKPVMAVAAVRKRALVVQPDDDPASLLIKATALRTASAWSELLSLLDQHVPALHLPLKALYCRAFYHLAETTPKQLASAEGFATELLTSDPVQIDALLCKGRIASSKGEARSAADTALEAFKASGYKDEDALALLQESQAKLRKPVQEEQDHYAALCVAPGAPIEVVRAAHAALQHPPGSSEAAAADLALEVLSDTDRRAAYDTARSHRLSGGFGRDFSGGSELLQRLGEALGLKFPPGFVFPPNGRFQGGFGGGIEFTWGDGA</sequence>
<name>A0A427XPI4_9TREE</name>
<protein>
    <recommendedName>
        <fullName evidence="3">J domain-containing protein</fullName>
    </recommendedName>
</protein>
<evidence type="ECO:0000313" key="2">
    <source>
        <dbReference type="Proteomes" id="UP000279259"/>
    </source>
</evidence>
<evidence type="ECO:0008006" key="3">
    <source>
        <dbReference type="Google" id="ProtNLM"/>
    </source>
</evidence>
<dbReference type="InterPro" id="IPR036869">
    <property type="entry name" value="J_dom_sf"/>
</dbReference>
<dbReference type="Proteomes" id="UP000279259">
    <property type="component" value="Unassembled WGS sequence"/>
</dbReference>
<dbReference type="SUPFAM" id="SSF46565">
    <property type="entry name" value="Chaperone J-domain"/>
    <property type="match status" value="1"/>
</dbReference>
<proteinExistence type="predicted"/>
<dbReference type="OrthoDB" id="10389450at2759"/>
<accession>A0A427XPI4</accession>
<dbReference type="EMBL" id="RSCD01000033">
    <property type="protein sequence ID" value="RSH80744.1"/>
    <property type="molecule type" value="Genomic_DNA"/>
</dbReference>
<comment type="caution">
    <text evidence="1">The sequence shown here is derived from an EMBL/GenBank/DDBJ whole genome shotgun (WGS) entry which is preliminary data.</text>
</comment>
<gene>
    <name evidence="1" type="ORF">EHS25_007080</name>
</gene>
<dbReference type="STRING" id="1890683.A0A427XPI4"/>
<evidence type="ECO:0000313" key="1">
    <source>
        <dbReference type="EMBL" id="RSH80744.1"/>
    </source>
</evidence>
<keyword evidence="2" id="KW-1185">Reference proteome</keyword>